<proteinExistence type="predicted"/>
<reference evidence="2" key="1">
    <citation type="submission" date="2020-05" db="EMBL/GenBank/DDBJ databases">
        <authorList>
            <person name="Chiriac C."/>
            <person name="Salcher M."/>
            <person name="Ghai R."/>
            <person name="Kavagutti S V."/>
        </authorList>
    </citation>
    <scope>NUCLEOTIDE SEQUENCE</scope>
</reference>
<sequence length="41" mass="4774">MLYILIEALLAGSILILIVWWTMFHGRQKGEKKQAEKSNDK</sequence>
<accession>A0A6J7WC53</accession>
<gene>
    <name evidence="2" type="ORF">UFOPK4444_01350</name>
</gene>
<protein>
    <submittedName>
        <fullName evidence="2">Unannotated protein</fullName>
    </submittedName>
</protein>
<dbReference type="AlphaFoldDB" id="A0A6J7WC53"/>
<organism evidence="2">
    <name type="scientific">freshwater metagenome</name>
    <dbReference type="NCBI Taxonomy" id="449393"/>
    <lineage>
        <taxon>unclassified sequences</taxon>
        <taxon>metagenomes</taxon>
        <taxon>ecological metagenomes</taxon>
    </lineage>
</organism>
<evidence type="ECO:0000313" key="2">
    <source>
        <dbReference type="EMBL" id="CAB5161917.1"/>
    </source>
</evidence>
<name>A0A6J7WC53_9ZZZZ</name>
<dbReference type="EMBL" id="CAFBRZ010000114">
    <property type="protein sequence ID" value="CAB5161917.1"/>
    <property type="molecule type" value="Genomic_DNA"/>
</dbReference>
<feature type="transmembrane region" description="Helical" evidence="1">
    <location>
        <begin position="6"/>
        <end position="24"/>
    </location>
</feature>
<evidence type="ECO:0000256" key="1">
    <source>
        <dbReference type="SAM" id="Phobius"/>
    </source>
</evidence>
<keyword evidence="1" id="KW-0812">Transmembrane</keyword>
<keyword evidence="1" id="KW-1133">Transmembrane helix</keyword>
<keyword evidence="1" id="KW-0472">Membrane</keyword>